<evidence type="ECO:0000313" key="6">
    <source>
        <dbReference type="Proteomes" id="UP000694522"/>
    </source>
</evidence>
<evidence type="ECO:0000256" key="3">
    <source>
        <dbReference type="ARBA" id="ARBA00022833"/>
    </source>
</evidence>
<dbReference type="PANTHER" id="PTHR12420:SF47">
    <property type="entry name" value="PHD FINGER PROTEIN 7"/>
    <property type="match status" value="1"/>
</dbReference>
<feature type="domain" description="PHD-type" evidence="4">
    <location>
        <begin position="28"/>
        <end position="155"/>
    </location>
</feature>
<accession>A0A8B9F5R8</accession>
<dbReference type="PROSITE" id="PS51805">
    <property type="entry name" value="EPHD"/>
    <property type="match status" value="1"/>
</dbReference>
<keyword evidence="6" id="KW-1185">Reference proteome</keyword>
<dbReference type="InterPro" id="IPR051188">
    <property type="entry name" value="PHD-type_Zinc_Finger"/>
</dbReference>
<sequence length="155" mass="16756">PVLQGVPNQEPQMRRVIGQTNTLRHSRLLVCGFCKRADCDPEVLGQLCRHDGLCVHENCLYHASGLYQRGADEEGFYGFLFPDIQEALKRVAHKSCSLEIGPGASISCGARRCPRTFHYPCGSERGCVSQFFGERAGAEASPPSAGPSAGSTGRC</sequence>
<dbReference type="InterPro" id="IPR034732">
    <property type="entry name" value="EPHD"/>
</dbReference>
<dbReference type="PANTHER" id="PTHR12420">
    <property type="entry name" value="PHD FINGER PROTEIN"/>
    <property type="match status" value="1"/>
</dbReference>
<dbReference type="AlphaFoldDB" id="A0A8B9F5R8"/>
<proteinExistence type="predicted"/>
<dbReference type="GO" id="GO:0005634">
    <property type="term" value="C:nucleus"/>
    <property type="evidence" value="ECO:0007669"/>
    <property type="project" value="TreeGrafter"/>
</dbReference>
<evidence type="ECO:0000259" key="4">
    <source>
        <dbReference type="PROSITE" id="PS51805"/>
    </source>
</evidence>
<dbReference type="Gene3D" id="3.30.40.10">
    <property type="entry name" value="Zinc/RING finger domain, C3HC4 (zinc finger)"/>
    <property type="match status" value="1"/>
</dbReference>
<keyword evidence="3" id="KW-0862">Zinc</keyword>
<keyword evidence="1" id="KW-0479">Metal-binding</keyword>
<evidence type="ECO:0000313" key="5">
    <source>
        <dbReference type="Ensembl" id="ENSACOP00000005174.1"/>
    </source>
</evidence>
<organism evidence="5 6">
    <name type="scientific">Amazona collaria</name>
    <name type="common">yellow-billed parrot</name>
    <dbReference type="NCBI Taxonomy" id="241587"/>
    <lineage>
        <taxon>Eukaryota</taxon>
        <taxon>Metazoa</taxon>
        <taxon>Chordata</taxon>
        <taxon>Craniata</taxon>
        <taxon>Vertebrata</taxon>
        <taxon>Euteleostomi</taxon>
        <taxon>Archelosauria</taxon>
        <taxon>Archosauria</taxon>
        <taxon>Dinosauria</taxon>
        <taxon>Saurischia</taxon>
        <taxon>Theropoda</taxon>
        <taxon>Coelurosauria</taxon>
        <taxon>Aves</taxon>
        <taxon>Neognathae</taxon>
        <taxon>Neoaves</taxon>
        <taxon>Telluraves</taxon>
        <taxon>Australaves</taxon>
        <taxon>Psittaciformes</taxon>
        <taxon>Psittacidae</taxon>
        <taxon>Amazona</taxon>
    </lineage>
</organism>
<dbReference type="Ensembl" id="ENSACOT00000005371.1">
    <property type="protein sequence ID" value="ENSACOP00000005174.1"/>
    <property type="gene ID" value="ENSACOG00000003677.1"/>
</dbReference>
<name>A0A8B9F5R8_9PSIT</name>
<protein>
    <recommendedName>
        <fullName evidence="4">PHD-type domain-containing protein</fullName>
    </recommendedName>
</protein>
<dbReference type="Pfam" id="PF13771">
    <property type="entry name" value="zf-HC5HC2H"/>
    <property type="match status" value="1"/>
</dbReference>
<reference evidence="5" key="2">
    <citation type="submission" date="2025-09" db="UniProtKB">
        <authorList>
            <consortium name="Ensembl"/>
        </authorList>
    </citation>
    <scope>IDENTIFICATION</scope>
</reference>
<reference evidence="5" key="1">
    <citation type="submission" date="2025-08" db="UniProtKB">
        <authorList>
            <consortium name="Ensembl"/>
        </authorList>
    </citation>
    <scope>IDENTIFICATION</scope>
</reference>
<dbReference type="InterPro" id="IPR013083">
    <property type="entry name" value="Znf_RING/FYVE/PHD"/>
</dbReference>
<evidence type="ECO:0000256" key="2">
    <source>
        <dbReference type="ARBA" id="ARBA00022771"/>
    </source>
</evidence>
<dbReference type="Proteomes" id="UP000694522">
    <property type="component" value="Unplaced"/>
</dbReference>
<dbReference type="GO" id="GO:0008270">
    <property type="term" value="F:zinc ion binding"/>
    <property type="evidence" value="ECO:0007669"/>
    <property type="project" value="UniProtKB-KW"/>
</dbReference>
<keyword evidence="2" id="KW-0863">Zinc-finger</keyword>
<evidence type="ECO:0000256" key="1">
    <source>
        <dbReference type="ARBA" id="ARBA00022723"/>
    </source>
</evidence>